<protein>
    <submittedName>
        <fullName evidence="1">Uncharacterized protein</fullName>
    </submittedName>
</protein>
<organism evidence="1 2">
    <name type="scientific">Oesophagostomum dentatum</name>
    <name type="common">Nodular worm</name>
    <dbReference type="NCBI Taxonomy" id="61180"/>
    <lineage>
        <taxon>Eukaryota</taxon>
        <taxon>Metazoa</taxon>
        <taxon>Ecdysozoa</taxon>
        <taxon>Nematoda</taxon>
        <taxon>Chromadorea</taxon>
        <taxon>Rhabditida</taxon>
        <taxon>Rhabditina</taxon>
        <taxon>Rhabditomorpha</taxon>
        <taxon>Strongyloidea</taxon>
        <taxon>Strongylidae</taxon>
        <taxon>Oesophagostomum</taxon>
    </lineage>
</organism>
<evidence type="ECO:0000313" key="1">
    <source>
        <dbReference type="EMBL" id="KHJ96644.1"/>
    </source>
</evidence>
<keyword evidence="2" id="KW-1185">Reference proteome</keyword>
<dbReference type="OrthoDB" id="330637at2759"/>
<accession>A0A0B1THF5</accession>
<evidence type="ECO:0000313" key="2">
    <source>
        <dbReference type="Proteomes" id="UP000053660"/>
    </source>
</evidence>
<sequence>MLLSMKAFQKTGEGDLGAGVEVPAELAAEKERRFQENQFNVVASELISVNRSLPDVRSLECMSRQNLQYRKIPKNIHNHCFSQRSMVHASENSALCYQQVRFCFYLILR</sequence>
<dbReference type="Gene3D" id="3.90.550.10">
    <property type="entry name" value="Spore Coat Polysaccharide Biosynthesis Protein SpsA, Chain A"/>
    <property type="match status" value="1"/>
</dbReference>
<reference evidence="1 2" key="1">
    <citation type="submission" date="2014-03" db="EMBL/GenBank/DDBJ databases">
        <title>Draft genome of the hookworm Oesophagostomum dentatum.</title>
        <authorList>
            <person name="Mitreva M."/>
        </authorList>
    </citation>
    <scope>NUCLEOTIDE SEQUENCE [LARGE SCALE GENOMIC DNA]</scope>
    <source>
        <strain evidence="1 2">OD-Hann</strain>
    </source>
</reference>
<dbReference type="Proteomes" id="UP000053660">
    <property type="component" value="Unassembled WGS sequence"/>
</dbReference>
<dbReference type="EMBL" id="KN549617">
    <property type="protein sequence ID" value="KHJ96644.1"/>
    <property type="molecule type" value="Genomic_DNA"/>
</dbReference>
<dbReference type="InterPro" id="IPR029044">
    <property type="entry name" value="Nucleotide-diphossugar_trans"/>
</dbReference>
<gene>
    <name evidence="1" type="ORF">OESDEN_03390</name>
</gene>
<proteinExistence type="predicted"/>
<name>A0A0B1THF5_OESDE</name>
<dbReference type="AlphaFoldDB" id="A0A0B1THF5"/>